<sequence length="117" mass="12543">LVPDNDGGNGGSLLTGIGAIANLIPGVGTVSNLLPLIPPTTTTTTITAIATTRGNYHSLRYNPSKKSKGRERILGILTTYSWEPTIGTYREWDSISQSERDEASTKAADIQKQKNDL</sequence>
<reference evidence="2" key="1">
    <citation type="journal article" date="2020" name="Fungal Divers.">
        <title>Resolving the Mortierellaceae phylogeny through synthesis of multi-gene phylogenetics and phylogenomics.</title>
        <authorList>
            <person name="Vandepol N."/>
            <person name="Liber J."/>
            <person name="Desiro A."/>
            <person name="Na H."/>
            <person name="Kennedy M."/>
            <person name="Barry K."/>
            <person name="Grigoriev I.V."/>
            <person name="Miller A.N."/>
            <person name="O'Donnell K."/>
            <person name="Stajich J.E."/>
            <person name="Bonito G."/>
        </authorList>
    </citation>
    <scope>NUCLEOTIDE SEQUENCE</scope>
    <source>
        <strain evidence="2">MES-2147</strain>
    </source>
</reference>
<organism evidence="2 3">
    <name type="scientific">Modicella reniformis</name>
    <dbReference type="NCBI Taxonomy" id="1440133"/>
    <lineage>
        <taxon>Eukaryota</taxon>
        <taxon>Fungi</taxon>
        <taxon>Fungi incertae sedis</taxon>
        <taxon>Mucoromycota</taxon>
        <taxon>Mortierellomycotina</taxon>
        <taxon>Mortierellomycetes</taxon>
        <taxon>Mortierellales</taxon>
        <taxon>Mortierellaceae</taxon>
        <taxon>Modicella</taxon>
    </lineage>
</organism>
<evidence type="ECO:0000256" key="1">
    <source>
        <dbReference type="SAM" id="MobiDB-lite"/>
    </source>
</evidence>
<dbReference type="EMBL" id="JAAAHW010001903">
    <property type="protein sequence ID" value="KAF9993245.1"/>
    <property type="molecule type" value="Genomic_DNA"/>
</dbReference>
<name>A0A9P6SRG6_9FUNG</name>
<accession>A0A9P6SRG6</accession>
<evidence type="ECO:0000313" key="2">
    <source>
        <dbReference type="EMBL" id="KAF9993245.1"/>
    </source>
</evidence>
<feature type="non-terminal residue" evidence="2">
    <location>
        <position position="1"/>
    </location>
</feature>
<proteinExistence type="predicted"/>
<evidence type="ECO:0000313" key="3">
    <source>
        <dbReference type="Proteomes" id="UP000749646"/>
    </source>
</evidence>
<protein>
    <submittedName>
        <fullName evidence="2">Uncharacterized protein</fullName>
    </submittedName>
</protein>
<dbReference type="Proteomes" id="UP000749646">
    <property type="component" value="Unassembled WGS sequence"/>
</dbReference>
<gene>
    <name evidence="2" type="ORF">BGZ65_011272</name>
</gene>
<dbReference type="AlphaFoldDB" id="A0A9P6SRG6"/>
<feature type="region of interest" description="Disordered" evidence="1">
    <location>
        <begin position="93"/>
        <end position="117"/>
    </location>
</feature>
<comment type="caution">
    <text evidence="2">The sequence shown here is derived from an EMBL/GenBank/DDBJ whole genome shotgun (WGS) entry which is preliminary data.</text>
</comment>
<keyword evidence="3" id="KW-1185">Reference proteome</keyword>